<dbReference type="EMBL" id="MEZV01000051">
    <property type="protein sequence ID" value="OGD65815.1"/>
    <property type="molecule type" value="Genomic_DNA"/>
</dbReference>
<proteinExistence type="predicted"/>
<reference evidence="4 5" key="1">
    <citation type="journal article" date="2016" name="Nat. Commun.">
        <title>Thousands of microbial genomes shed light on interconnected biogeochemical processes in an aquifer system.</title>
        <authorList>
            <person name="Anantharaman K."/>
            <person name="Brown C.T."/>
            <person name="Hug L.A."/>
            <person name="Sharon I."/>
            <person name="Castelle C.J."/>
            <person name="Probst A.J."/>
            <person name="Thomas B.C."/>
            <person name="Singh A."/>
            <person name="Wilkins M.J."/>
            <person name="Karaoz U."/>
            <person name="Brodie E.L."/>
            <person name="Williams K.H."/>
            <person name="Hubbard S.S."/>
            <person name="Banfield J.F."/>
        </authorList>
    </citation>
    <scope>NUCLEOTIDE SEQUENCE [LARGE SCALE GENOMIC DNA]</scope>
</reference>
<keyword evidence="3" id="KW-0812">Transmembrane</keyword>
<dbReference type="Proteomes" id="UP000176451">
    <property type="component" value="Unassembled WGS sequence"/>
</dbReference>
<keyword evidence="1" id="KW-0175">Coiled coil</keyword>
<feature type="transmembrane region" description="Helical" evidence="3">
    <location>
        <begin position="24"/>
        <end position="46"/>
    </location>
</feature>
<sequence length="116" mass="13248">MLITNQNTTDLGLRKRTIGREIKIGPLSLSFVTIIVLAALALFYLAQSTQSATKNYEMRELEDQKNKLLDEGRRLEVESVRLKSINEIKKSTEDGSMEANKQSYFVPEEKNLTARR</sequence>
<comment type="caution">
    <text evidence="4">The sequence shown here is derived from an EMBL/GenBank/DDBJ whole genome shotgun (WGS) entry which is preliminary data.</text>
</comment>
<dbReference type="AlphaFoldDB" id="A0A1F5EEM0"/>
<gene>
    <name evidence="4" type="ORF">A3F08_01870</name>
</gene>
<evidence type="ECO:0000256" key="2">
    <source>
        <dbReference type="SAM" id="MobiDB-lite"/>
    </source>
</evidence>
<feature type="compositionally biased region" description="Basic and acidic residues" evidence="2">
    <location>
        <begin position="107"/>
        <end position="116"/>
    </location>
</feature>
<evidence type="ECO:0000313" key="4">
    <source>
        <dbReference type="EMBL" id="OGD65815.1"/>
    </source>
</evidence>
<evidence type="ECO:0008006" key="6">
    <source>
        <dbReference type="Google" id="ProtNLM"/>
    </source>
</evidence>
<evidence type="ECO:0000313" key="5">
    <source>
        <dbReference type="Proteomes" id="UP000176451"/>
    </source>
</evidence>
<accession>A0A1F5EEM0</accession>
<feature type="coiled-coil region" evidence="1">
    <location>
        <begin position="51"/>
        <end position="78"/>
    </location>
</feature>
<feature type="region of interest" description="Disordered" evidence="2">
    <location>
        <begin position="91"/>
        <end position="116"/>
    </location>
</feature>
<evidence type="ECO:0000256" key="1">
    <source>
        <dbReference type="SAM" id="Coils"/>
    </source>
</evidence>
<name>A0A1F5EEM0_9BACT</name>
<protein>
    <recommendedName>
        <fullName evidence="6">Cell division protein FtsL</fullName>
    </recommendedName>
</protein>
<organism evidence="4 5">
    <name type="scientific">Candidatus Berkelbacteria bacterium RIFCSPHIGHO2_12_FULL_36_9</name>
    <dbReference type="NCBI Taxonomy" id="1797469"/>
    <lineage>
        <taxon>Bacteria</taxon>
        <taxon>Candidatus Berkelbacteria</taxon>
    </lineage>
</organism>
<evidence type="ECO:0000256" key="3">
    <source>
        <dbReference type="SAM" id="Phobius"/>
    </source>
</evidence>
<dbReference type="STRING" id="1797469.A3F08_01870"/>
<keyword evidence="3" id="KW-1133">Transmembrane helix</keyword>
<keyword evidence="3" id="KW-0472">Membrane</keyword>